<feature type="chain" id="PRO_5042953286" evidence="2">
    <location>
        <begin position="20"/>
        <end position="533"/>
    </location>
</feature>
<proteinExistence type="predicted"/>
<accession>A0AAN7B325</accession>
<dbReference type="CDD" id="cd20071">
    <property type="entry name" value="SET_SMYD"/>
    <property type="match status" value="1"/>
</dbReference>
<keyword evidence="2" id="KW-0732">Signal</keyword>
<feature type="region of interest" description="Disordered" evidence="1">
    <location>
        <begin position="64"/>
        <end position="105"/>
    </location>
</feature>
<evidence type="ECO:0000313" key="4">
    <source>
        <dbReference type="EMBL" id="KAK4209093.1"/>
    </source>
</evidence>
<evidence type="ECO:0000256" key="2">
    <source>
        <dbReference type="SAM" id="SignalP"/>
    </source>
</evidence>
<feature type="compositionally biased region" description="Polar residues" evidence="1">
    <location>
        <begin position="64"/>
        <end position="73"/>
    </location>
</feature>
<protein>
    <submittedName>
        <fullName evidence="4">SET domain-containing protein 5</fullName>
    </submittedName>
</protein>
<dbReference type="PROSITE" id="PS50280">
    <property type="entry name" value="SET"/>
    <property type="match status" value="1"/>
</dbReference>
<dbReference type="PANTHER" id="PTHR47332">
    <property type="entry name" value="SET DOMAIN-CONTAINING PROTEIN 5"/>
    <property type="match status" value="1"/>
</dbReference>
<evidence type="ECO:0000256" key="1">
    <source>
        <dbReference type="SAM" id="MobiDB-lite"/>
    </source>
</evidence>
<dbReference type="EMBL" id="MU858216">
    <property type="protein sequence ID" value="KAK4209093.1"/>
    <property type="molecule type" value="Genomic_DNA"/>
</dbReference>
<dbReference type="InterPro" id="IPR001214">
    <property type="entry name" value="SET_dom"/>
</dbReference>
<dbReference type="InterPro" id="IPR046341">
    <property type="entry name" value="SET_dom_sf"/>
</dbReference>
<organism evidence="4 5">
    <name type="scientific">Rhypophila decipiens</name>
    <dbReference type="NCBI Taxonomy" id="261697"/>
    <lineage>
        <taxon>Eukaryota</taxon>
        <taxon>Fungi</taxon>
        <taxon>Dikarya</taxon>
        <taxon>Ascomycota</taxon>
        <taxon>Pezizomycotina</taxon>
        <taxon>Sordariomycetes</taxon>
        <taxon>Sordariomycetidae</taxon>
        <taxon>Sordariales</taxon>
        <taxon>Naviculisporaceae</taxon>
        <taxon>Rhypophila</taxon>
    </lineage>
</organism>
<dbReference type="InterPro" id="IPR053185">
    <property type="entry name" value="SET_domain_protein"/>
</dbReference>
<dbReference type="InterPro" id="IPR011990">
    <property type="entry name" value="TPR-like_helical_dom_sf"/>
</dbReference>
<gene>
    <name evidence="4" type="ORF">QBC37DRAFT_430840</name>
</gene>
<dbReference type="SUPFAM" id="SSF82199">
    <property type="entry name" value="SET domain"/>
    <property type="match status" value="1"/>
</dbReference>
<feature type="domain" description="SET" evidence="3">
    <location>
        <begin position="160"/>
        <end position="349"/>
    </location>
</feature>
<reference evidence="4" key="2">
    <citation type="submission" date="2023-05" db="EMBL/GenBank/DDBJ databases">
        <authorList>
            <consortium name="Lawrence Berkeley National Laboratory"/>
            <person name="Steindorff A."/>
            <person name="Hensen N."/>
            <person name="Bonometti L."/>
            <person name="Westerberg I."/>
            <person name="Brannstrom I.O."/>
            <person name="Guillou S."/>
            <person name="Cros-Aarteil S."/>
            <person name="Calhoun S."/>
            <person name="Haridas S."/>
            <person name="Kuo A."/>
            <person name="Mondo S."/>
            <person name="Pangilinan J."/>
            <person name="Riley R."/>
            <person name="Labutti K."/>
            <person name="Andreopoulos B."/>
            <person name="Lipzen A."/>
            <person name="Chen C."/>
            <person name="Yanf M."/>
            <person name="Daum C."/>
            <person name="Ng V."/>
            <person name="Clum A."/>
            <person name="Ohm R."/>
            <person name="Martin F."/>
            <person name="Silar P."/>
            <person name="Natvig D."/>
            <person name="Lalanne C."/>
            <person name="Gautier V."/>
            <person name="Ament-Velasquez S.L."/>
            <person name="Kruys A."/>
            <person name="Hutchinson M.I."/>
            <person name="Powell A.J."/>
            <person name="Barry K."/>
            <person name="Miller A.N."/>
            <person name="Grigoriev I.V."/>
            <person name="Debuchy R."/>
            <person name="Gladieux P."/>
            <person name="Thoren M.H."/>
            <person name="Johannesson H."/>
        </authorList>
    </citation>
    <scope>NUCLEOTIDE SEQUENCE</scope>
    <source>
        <strain evidence="4">PSN293</strain>
    </source>
</reference>
<comment type="caution">
    <text evidence="4">The sequence shown here is derived from an EMBL/GenBank/DDBJ whole genome shotgun (WGS) entry which is preliminary data.</text>
</comment>
<dbReference type="PANTHER" id="PTHR47332:SF6">
    <property type="entry name" value="SET DOMAIN-CONTAINING PROTEIN"/>
    <property type="match status" value="1"/>
</dbReference>
<feature type="signal peptide" evidence="2">
    <location>
        <begin position="1"/>
        <end position="19"/>
    </location>
</feature>
<keyword evidence="5" id="KW-1185">Reference proteome</keyword>
<reference evidence="4" key="1">
    <citation type="journal article" date="2023" name="Mol. Phylogenet. Evol.">
        <title>Genome-scale phylogeny and comparative genomics of the fungal order Sordariales.</title>
        <authorList>
            <person name="Hensen N."/>
            <person name="Bonometti L."/>
            <person name="Westerberg I."/>
            <person name="Brannstrom I.O."/>
            <person name="Guillou S."/>
            <person name="Cros-Aarteil S."/>
            <person name="Calhoun S."/>
            <person name="Haridas S."/>
            <person name="Kuo A."/>
            <person name="Mondo S."/>
            <person name="Pangilinan J."/>
            <person name="Riley R."/>
            <person name="LaButti K."/>
            <person name="Andreopoulos B."/>
            <person name="Lipzen A."/>
            <person name="Chen C."/>
            <person name="Yan M."/>
            <person name="Daum C."/>
            <person name="Ng V."/>
            <person name="Clum A."/>
            <person name="Steindorff A."/>
            <person name="Ohm R.A."/>
            <person name="Martin F."/>
            <person name="Silar P."/>
            <person name="Natvig D.O."/>
            <person name="Lalanne C."/>
            <person name="Gautier V."/>
            <person name="Ament-Velasquez S.L."/>
            <person name="Kruys A."/>
            <person name="Hutchinson M.I."/>
            <person name="Powell A.J."/>
            <person name="Barry K."/>
            <person name="Miller A.N."/>
            <person name="Grigoriev I.V."/>
            <person name="Debuchy R."/>
            <person name="Gladieux P."/>
            <person name="Hiltunen Thoren M."/>
            <person name="Johannesson H."/>
        </authorList>
    </citation>
    <scope>NUCLEOTIDE SEQUENCE</scope>
    <source>
        <strain evidence="4">PSN293</strain>
    </source>
</reference>
<dbReference type="Gene3D" id="1.25.40.10">
    <property type="entry name" value="Tetratricopeptide repeat domain"/>
    <property type="match status" value="1"/>
</dbReference>
<sequence length="533" mass="57477">MHRLRLVLGLSTLALTTTAESLSSNSRQQAALSHLPPFGICHGITNDAASSICPVDGASVTNQSQATEYTTSDNSDKLASSPPPAVPQPDEPKKESKSSSPWSRGAICRRAGKDDFCAFTHSSFNNGEGISIITSPIYFVGMISQAPLSEPASAAGKKQPRARAAATEGPYKDVAFPGKGIGLMATEPIRAGRRIMARTPAVMVDDRAFRGLRRDDLALLLAQAILALPEPHVGRFLNLSSSHDAADASGSTSQSQMDLIYKIFTTNAFKTTVKVSLPDTSAQAPAGDGQEPKAEVKEIDFHSTFTEVSRLNHDCSPNLGYYFDTATLSHKVYAVKDILPGEELSVSYVDVLHPRETRQRLLQATWHFKCVCSRCGGPHAHENDDAHILAESDSRVKQINALRRELDNYNPTSSSSGASGNKVVVGSGTPAKALLMITLYELEGAQVRIYEAYYRAALEYNGVGDATNAMIYARLCLAKGLVARGPDRPFITSMKELIEDPVRHWSWRFRLGGANPLSDAAGKGQSEGKEEGK</sequence>
<dbReference type="Pfam" id="PF00856">
    <property type="entry name" value="SET"/>
    <property type="match status" value="1"/>
</dbReference>
<evidence type="ECO:0000259" key="3">
    <source>
        <dbReference type="PROSITE" id="PS50280"/>
    </source>
</evidence>
<dbReference type="Proteomes" id="UP001301769">
    <property type="component" value="Unassembled WGS sequence"/>
</dbReference>
<name>A0AAN7B325_9PEZI</name>
<evidence type="ECO:0000313" key="5">
    <source>
        <dbReference type="Proteomes" id="UP001301769"/>
    </source>
</evidence>
<dbReference type="AlphaFoldDB" id="A0AAN7B325"/>
<dbReference type="Gene3D" id="2.170.270.10">
    <property type="entry name" value="SET domain"/>
    <property type="match status" value="1"/>
</dbReference>